<dbReference type="GO" id="GO:0008781">
    <property type="term" value="F:N-acylneuraminate cytidylyltransferase activity"/>
    <property type="evidence" value="ECO:0007669"/>
    <property type="project" value="TreeGrafter"/>
</dbReference>
<dbReference type="InterPro" id="IPR003329">
    <property type="entry name" value="Cytidylyl_trans"/>
</dbReference>
<keyword evidence="1" id="KW-0548">Nucleotidyltransferase</keyword>
<proteinExistence type="predicted"/>
<dbReference type="Pfam" id="PF02348">
    <property type="entry name" value="CTP_transf_3"/>
    <property type="match status" value="1"/>
</dbReference>
<dbReference type="AlphaFoldDB" id="A0A6L8LXA3"/>
<dbReference type="Proteomes" id="UP000478571">
    <property type="component" value="Unassembled WGS sequence"/>
</dbReference>
<name>A0A6L8LXA3_9VIBR</name>
<dbReference type="SUPFAM" id="SSF53448">
    <property type="entry name" value="Nucleotide-diphospho-sugar transferases"/>
    <property type="match status" value="1"/>
</dbReference>
<gene>
    <name evidence="1" type="ORF">GTG28_16110</name>
</gene>
<comment type="caution">
    <text evidence="1">The sequence shown here is derived from an EMBL/GenBank/DDBJ whole genome shotgun (WGS) entry which is preliminary data.</text>
</comment>
<evidence type="ECO:0000313" key="1">
    <source>
        <dbReference type="EMBL" id="MYM60754.1"/>
    </source>
</evidence>
<dbReference type="InterPro" id="IPR050793">
    <property type="entry name" value="CMP-NeuNAc_synthase"/>
</dbReference>
<dbReference type="InterPro" id="IPR029044">
    <property type="entry name" value="Nucleotide-diphossugar_trans"/>
</dbReference>
<accession>A0A6L8LXA3</accession>
<organism evidence="1 2">
    <name type="scientific">Vibrio tetraodonis subsp. pristinus</name>
    <dbReference type="NCBI Taxonomy" id="2695891"/>
    <lineage>
        <taxon>Bacteria</taxon>
        <taxon>Pseudomonadati</taxon>
        <taxon>Pseudomonadota</taxon>
        <taxon>Gammaproteobacteria</taxon>
        <taxon>Vibrionales</taxon>
        <taxon>Vibrionaceae</taxon>
        <taxon>Vibrio</taxon>
    </lineage>
</organism>
<keyword evidence="1" id="KW-0808">Transferase</keyword>
<dbReference type="EMBL" id="WWEU01000006">
    <property type="protein sequence ID" value="MYM60754.1"/>
    <property type="molecule type" value="Genomic_DNA"/>
</dbReference>
<dbReference type="PANTHER" id="PTHR21485:SF6">
    <property type="entry name" value="N-ACYLNEURAMINATE CYTIDYLYLTRANSFERASE-RELATED"/>
    <property type="match status" value="1"/>
</dbReference>
<dbReference type="PANTHER" id="PTHR21485">
    <property type="entry name" value="HAD SUPERFAMILY MEMBERS CMAS AND KDSC"/>
    <property type="match status" value="1"/>
</dbReference>
<reference evidence="1 2" key="1">
    <citation type="submission" date="2020-01" db="EMBL/GenBank/DDBJ databases">
        <title>Draft Genome Sequence of Vibrio sp. strain OCN044, Isolated from a Healthy Coral at Palmyra Atoll.</title>
        <authorList>
            <person name="Videau P."/>
            <person name="Loughran R."/>
            <person name="Esquivel A."/>
            <person name="Deadmond M."/>
            <person name="Paddock B.E."/>
            <person name="Saw J.H."/>
            <person name="Ushijima B."/>
        </authorList>
    </citation>
    <scope>NUCLEOTIDE SEQUENCE [LARGE SCALE GENOMIC DNA]</scope>
    <source>
        <strain evidence="1 2">OCN044</strain>
    </source>
</reference>
<protein>
    <submittedName>
        <fullName evidence="1">Acylneuraminate cytidylyltransferase family protein</fullName>
    </submittedName>
</protein>
<dbReference type="Gene3D" id="3.90.550.10">
    <property type="entry name" value="Spore Coat Polysaccharide Biosynthesis Protein SpsA, Chain A"/>
    <property type="match status" value="1"/>
</dbReference>
<evidence type="ECO:0000313" key="2">
    <source>
        <dbReference type="Proteomes" id="UP000478571"/>
    </source>
</evidence>
<dbReference type="CDD" id="cd02513">
    <property type="entry name" value="CMP-NeuAc_Synthase"/>
    <property type="match status" value="1"/>
</dbReference>
<dbReference type="RefSeq" id="WP_160931663.1">
    <property type="nucleotide sequence ID" value="NZ_WWEU01000006.1"/>
</dbReference>
<sequence>MDILGIIPARGGSKGIPKKNIKLLKGKPLIFYTIEAAKNSNLSRVVVSTDCNEIAEVSANYGVEVIKRPAELAKDETPTLPVLQHAVNKMADNFDAVMTLQPTSPLRNQADINEAIATYSADIEVDSLVSVVEVPHIYMPEKLMELDGNYLKINEKIKRRQEVSTKYARNGAAIYITRKERLNDYILGGKILPYFMTKLNSFDIDDYEDWEIIERLIR</sequence>
<keyword evidence="2" id="KW-1185">Reference proteome</keyword>